<dbReference type="SUPFAM" id="SSF48371">
    <property type="entry name" value="ARM repeat"/>
    <property type="match status" value="1"/>
</dbReference>
<feature type="region of interest" description="Disordered" evidence="1">
    <location>
        <begin position="465"/>
        <end position="484"/>
    </location>
</feature>
<dbReference type="OrthoDB" id="6265006at2759"/>
<dbReference type="Proteomes" id="UP000274429">
    <property type="component" value="Unassembled WGS sequence"/>
</dbReference>
<accession>A0A0R3WNX8</accession>
<organism evidence="4">
    <name type="scientific">Hydatigena taeniaeformis</name>
    <name type="common">Feline tapeworm</name>
    <name type="synonym">Taenia taeniaeformis</name>
    <dbReference type="NCBI Taxonomy" id="6205"/>
    <lineage>
        <taxon>Eukaryota</taxon>
        <taxon>Metazoa</taxon>
        <taxon>Spiralia</taxon>
        <taxon>Lophotrochozoa</taxon>
        <taxon>Platyhelminthes</taxon>
        <taxon>Cestoda</taxon>
        <taxon>Eucestoda</taxon>
        <taxon>Cyclophyllidea</taxon>
        <taxon>Taeniidae</taxon>
        <taxon>Hydatigera</taxon>
    </lineage>
</organism>
<dbReference type="WBParaSite" id="TTAC_0000246601-mRNA-1">
    <property type="protein sequence ID" value="TTAC_0000246601-mRNA-1"/>
    <property type="gene ID" value="TTAC_0000246601"/>
</dbReference>
<dbReference type="AlphaFoldDB" id="A0A0R3WNX8"/>
<dbReference type="InterPro" id="IPR016024">
    <property type="entry name" value="ARM-type_fold"/>
</dbReference>
<keyword evidence="3" id="KW-1185">Reference proteome</keyword>
<evidence type="ECO:0000313" key="2">
    <source>
        <dbReference type="EMBL" id="VDM20091.1"/>
    </source>
</evidence>
<evidence type="ECO:0000313" key="4">
    <source>
        <dbReference type="WBParaSite" id="TTAC_0000246601-mRNA-1"/>
    </source>
</evidence>
<sequence length="484" mass="53646">MIKTSQATFIDDSERWWLCQVLGSLFELIALLPRSRPLPASFVAICTSLCTRAVNLLASFCTCSGVETRLKALRKLCTIAILDGPFVPPNLLSYAMKIILQMYPLATARIACEIAYCLEICTMKALTLQDIPEDWSLPSILQVVIGLSARLFPDAKNVVWTGQDGYRCEHALQTLANLVELASKSLDFLDSHYSTVLNVFQTCLHTTNISGAEKIRWNAALASSRLLQTISNGDQLVEALCVAFTTDPYFKVRAYAGLSLLLQLLRVPSIRQTSSILDCCLQFLSIDLKHYFTKLVAADALQYQVVCPYIAERLLLQAGVLSMRALQQNWTEGLRNLNRIVEELEGNETLCENLKNSLKYAKDAKVAATAVVKENADEMARGGLARVPKHPMIISFAERYSLLRTLKLDEAVNELSEAVKTFEREVQIADGDSSLTRELVRGLTRLINAMTIDETAESLQRIHLNSLDDQSSAPSQTTDGSAVD</sequence>
<protein>
    <submittedName>
        <fullName evidence="4">Integrator complex subunit 7</fullName>
    </submittedName>
</protein>
<reference evidence="4" key="1">
    <citation type="submission" date="2017-02" db="UniProtKB">
        <authorList>
            <consortium name="WormBaseParasite"/>
        </authorList>
    </citation>
    <scope>IDENTIFICATION</scope>
</reference>
<gene>
    <name evidence="2" type="ORF">TTAC_LOCUS2454</name>
</gene>
<dbReference type="EMBL" id="UYWX01001101">
    <property type="protein sequence ID" value="VDM20091.1"/>
    <property type="molecule type" value="Genomic_DNA"/>
</dbReference>
<reference evidence="2 3" key="2">
    <citation type="submission" date="2018-11" db="EMBL/GenBank/DDBJ databases">
        <authorList>
            <consortium name="Pathogen Informatics"/>
        </authorList>
    </citation>
    <scope>NUCLEOTIDE SEQUENCE [LARGE SCALE GENOMIC DNA]</scope>
</reference>
<name>A0A0R3WNX8_HYDTA</name>
<feature type="compositionally biased region" description="Polar residues" evidence="1">
    <location>
        <begin position="467"/>
        <end position="484"/>
    </location>
</feature>
<evidence type="ECO:0000256" key="1">
    <source>
        <dbReference type="SAM" id="MobiDB-lite"/>
    </source>
</evidence>
<proteinExistence type="predicted"/>
<evidence type="ECO:0000313" key="3">
    <source>
        <dbReference type="Proteomes" id="UP000274429"/>
    </source>
</evidence>